<evidence type="ECO:0000256" key="1">
    <source>
        <dbReference type="ARBA" id="ARBA00002714"/>
    </source>
</evidence>
<dbReference type="InterPro" id="IPR004101">
    <property type="entry name" value="Mur_ligase_C"/>
</dbReference>
<comment type="catalytic activity">
    <reaction evidence="18">
        <text>10-formyltetrahydrofolyl-(gamma-L-Glu)(n) + L-glutamate + ATP = 10-formyltetrahydrofolyl-(gamma-L-Glu)(n+1) + ADP + phosphate + H(+)</text>
        <dbReference type="Rhea" id="RHEA:51904"/>
        <dbReference type="Rhea" id="RHEA-COMP:13088"/>
        <dbReference type="Rhea" id="RHEA-COMP:14300"/>
        <dbReference type="ChEBI" id="CHEBI:15378"/>
        <dbReference type="ChEBI" id="CHEBI:29985"/>
        <dbReference type="ChEBI" id="CHEBI:30616"/>
        <dbReference type="ChEBI" id="CHEBI:43474"/>
        <dbReference type="ChEBI" id="CHEBI:134413"/>
        <dbReference type="ChEBI" id="CHEBI:456216"/>
        <dbReference type="EC" id="6.3.2.17"/>
    </reaction>
</comment>
<dbReference type="PROSITE" id="PS01011">
    <property type="entry name" value="FOLYLPOLYGLU_SYNT_1"/>
    <property type="match status" value="1"/>
</dbReference>
<gene>
    <name evidence="23" type="ordered locus">M5M_00615</name>
</gene>
<evidence type="ECO:0000259" key="21">
    <source>
        <dbReference type="Pfam" id="PF02875"/>
    </source>
</evidence>
<dbReference type="PANTHER" id="PTHR11136">
    <property type="entry name" value="FOLYLPOLYGLUTAMATE SYNTHASE-RELATED"/>
    <property type="match status" value="1"/>
</dbReference>
<evidence type="ECO:0000256" key="13">
    <source>
        <dbReference type="ARBA" id="ARBA00022909"/>
    </source>
</evidence>
<evidence type="ECO:0000256" key="11">
    <source>
        <dbReference type="ARBA" id="ARBA00022840"/>
    </source>
</evidence>
<keyword evidence="10" id="KW-0547">Nucleotide-binding</keyword>
<comment type="catalytic activity">
    <reaction evidence="19">
        <text>(6R)-5,10-methylenetetrahydrofolyl-(gamma-L-Glu)(n) + L-glutamate + ATP = (6R)-5,10-methylenetetrahydrofolyl-(gamma-L-Glu)(n+1) + ADP + phosphate + H(+)</text>
        <dbReference type="Rhea" id="RHEA:51912"/>
        <dbReference type="Rhea" id="RHEA-COMP:13257"/>
        <dbReference type="Rhea" id="RHEA-COMP:13258"/>
        <dbReference type="ChEBI" id="CHEBI:15378"/>
        <dbReference type="ChEBI" id="CHEBI:29985"/>
        <dbReference type="ChEBI" id="CHEBI:30616"/>
        <dbReference type="ChEBI" id="CHEBI:43474"/>
        <dbReference type="ChEBI" id="CHEBI:136572"/>
        <dbReference type="ChEBI" id="CHEBI:456216"/>
        <dbReference type="EC" id="6.3.2.17"/>
    </reaction>
</comment>
<comment type="catalytic activity">
    <reaction evidence="20">
        <text>7,8-dihydropteroate + L-glutamate + ATP = 7,8-dihydrofolate + ADP + phosphate + H(+)</text>
        <dbReference type="Rhea" id="RHEA:23584"/>
        <dbReference type="ChEBI" id="CHEBI:15378"/>
        <dbReference type="ChEBI" id="CHEBI:17839"/>
        <dbReference type="ChEBI" id="CHEBI:29985"/>
        <dbReference type="ChEBI" id="CHEBI:30616"/>
        <dbReference type="ChEBI" id="CHEBI:43474"/>
        <dbReference type="ChEBI" id="CHEBI:57451"/>
        <dbReference type="ChEBI" id="CHEBI:456216"/>
        <dbReference type="EC" id="6.3.2.12"/>
    </reaction>
</comment>
<dbReference type="PANTHER" id="PTHR11136:SF0">
    <property type="entry name" value="DIHYDROFOLATE SYNTHETASE-RELATED"/>
    <property type="match status" value="1"/>
</dbReference>
<dbReference type="RefSeq" id="WP_015045531.1">
    <property type="nucleotide sequence ID" value="NC_018868.3"/>
</dbReference>
<comment type="pathway">
    <text evidence="2">Cofactor biosynthesis; tetrahydrofolate biosynthesis; 7,8-dihydrofolate from 2-amino-4-hydroxy-6-hydroxymethyl-7,8-dihydropteridine diphosphate and 4-aminobenzoate: step 2/2.</text>
</comment>
<evidence type="ECO:0000256" key="19">
    <source>
        <dbReference type="ARBA" id="ARBA00049035"/>
    </source>
</evidence>
<comment type="function">
    <text evidence="1">Functions in two distinct reactions of the de novo folate biosynthetic pathway. Catalyzes the addition of a glutamate residue to dihydropteroate (7,8-dihydropteroate or H2Pte) to form dihydrofolate (7,8-dihydrofolate monoglutamate or H2Pte-Glu). Also catalyzes successive additions of L-glutamate to tetrahydrofolate or 10-formyltetrahydrofolate or 5,10-methylenetetrahydrofolate, leading to folylpolyglutamate derivatives.</text>
</comment>
<dbReference type="GO" id="GO:0004326">
    <property type="term" value="F:tetrahydrofolylpolyglutamate synthase activity"/>
    <property type="evidence" value="ECO:0007669"/>
    <property type="project" value="UniProtKB-EC"/>
</dbReference>
<dbReference type="GO" id="GO:0046654">
    <property type="term" value="P:tetrahydrofolate biosynthetic process"/>
    <property type="evidence" value="ECO:0007669"/>
    <property type="project" value="UniProtKB-UniPathway"/>
</dbReference>
<evidence type="ECO:0000256" key="6">
    <source>
        <dbReference type="ARBA" id="ARBA00013025"/>
    </source>
</evidence>
<evidence type="ECO:0000256" key="5">
    <source>
        <dbReference type="ARBA" id="ARBA00013023"/>
    </source>
</evidence>
<dbReference type="Pfam" id="PF08245">
    <property type="entry name" value="Mur_ligase_M"/>
    <property type="match status" value="1"/>
</dbReference>
<keyword evidence="24" id="KW-1185">Reference proteome</keyword>
<evidence type="ECO:0000256" key="9">
    <source>
        <dbReference type="ARBA" id="ARBA00022723"/>
    </source>
</evidence>
<keyword evidence="12" id="KW-0460">Magnesium</keyword>
<dbReference type="SUPFAM" id="SSF53244">
    <property type="entry name" value="MurD-like peptide ligases, peptide-binding domain"/>
    <property type="match status" value="1"/>
</dbReference>
<dbReference type="eggNOG" id="COG0285">
    <property type="taxonomic scope" value="Bacteria"/>
</dbReference>
<evidence type="ECO:0000256" key="14">
    <source>
        <dbReference type="ARBA" id="ARBA00030048"/>
    </source>
</evidence>
<evidence type="ECO:0000256" key="3">
    <source>
        <dbReference type="ARBA" id="ARBA00005150"/>
    </source>
</evidence>
<evidence type="ECO:0000313" key="23">
    <source>
        <dbReference type="EMBL" id="AFU97358.1"/>
    </source>
</evidence>
<evidence type="ECO:0000256" key="2">
    <source>
        <dbReference type="ARBA" id="ARBA00004799"/>
    </source>
</evidence>
<feature type="domain" description="Mur ligase central" evidence="22">
    <location>
        <begin position="49"/>
        <end position="221"/>
    </location>
</feature>
<dbReference type="GO" id="GO:0046872">
    <property type="term" value="F:metal ion binding"/>
    <property type="evidence" value="ECO:0007669"/>
    <property type="project" value="UniProtKB-KW"/>
</dbReference>
<dbReference type="EC" id="6.3.2.12" evidence="5"/>
<dbReference type="STRING" id="1117647.M5M_00615"/>
<evidence type="ECO:0000256" key="20">
    <source>
        <dbReference type="ARBA" id="ARBA00049161"/>
    </source>
</evidence>
<reference evidence="23 24" key="1">
    <citation type="journal article" date="2013" name="Genome Announc.">
        <title>Complete genome sequence of Simiduia agarivorans SA1(T), a marine bacterium able to degrade a variety of polysaccharides.</title>
        <authorList>
            <person name="Lin S.Y."/>
            <person name="Shieh W.Y."/>
            <person name="Chen J.S."/>
            <person name="Tang S.L."/>
        </authorList>
    </citation>
    <scope>NUCLEOTIDE SEQUENCE [LARGE SCALE GENOMIC DNA]</scope>
    <source>
        <strain evidence="24">DSM 21679 / JCM 13881 / BCRC 17597 / SA1</strain>
    </source>
</reference>
<comment type="similarity">
    <text evidence="4">Belongs to the folylpolyglutamate synthase family.</text>
</comment>
<dbReference type="GO" id="GO:0046656">
    <property type="term" value="P:folic acid biosynthetic process"/>
    <property type="evidence" value="ECO:0007669"/>
    <property type="project" value="UniProtKB-KW"/>
</dbReference>
<evidence type="ECO:0000256" key="4">
    <source>
        <dbReference type="ARBA" id="ARBA00008276"/>
    </source>
</evidence>
<dbReference type="GO" id="GO:0008841">
    <property type="term" value="F:dihydrofolate synthase activity"/>
    <property type="evidence" value="ECO:0007669"/>
    <property type="project" value="UniProtKB-EC"/>
</dbReference>
<dbReference type="GO" id="GO:0005737">
    <property type="term" value="C:cytoplasm"/>
    <property type="evidence" value="ECO:0007669"/>
    <property type="project" value="TreeGrafter"/>
</dbReference>
<name>K4KHD2_SIMAS</name>
<dbReference type="SUPFAM" id="SSF53623">
    <property type="entry name" value="MurD-like peptide ligases, catalytic domain"/>
    <property type="match status" value="1"/>
</dbReference>
<evidence type="ECO:0000256" key="15">
    <source>
        <dbReference type="ARBA" id="ARBA00030592"/>
    </source>
</evidence>
<evidence type="ECO:0000256" key="17">
    <source>
        <dbReference type="ARBA" id="ARBA00047493"/>
    </source>
</evidence>
<proteinExistence type="inferred from homology"/>
<organism evidence="23 24">
    <name type="scientific">Simiduia agarivorans (strain DSM 21679 / JCM 13881 / BCRC 17597 / SA1)</name>
    <dbReference type="NCBI Taxonomy" id="1117647"/>
    <lineage>
        <taxon>Bacteria</taxon>
        <taxon>Pseudomonadati</taxon>
        <taxon>Pseudomonadota</taxon>
        <taxon>Gammaproteobacteria</taxon>
        <taxon>Cellvibrionales</taxon>
        <taxon>Cellvibrionaceae</taxon>
        <taxon>Simiduia</taxon>
    </lineage>
</organism>
<sequence length="424" mass="45097">MRFACLDDWLNWQTSHHPSAIDLGLARVAEVATRLGLQQAAARARVLTIAGTNGKGSAVATLESLMLTLDQSVGAYTSPHLHRYNERIRVNGVEADDGLICRAFDAIDQAAGDISLTYFEFGTLAALWIFAQLNLSVWVLEVGLGGRLDAVNIVDPDAALVTSIGLDHQDWLGDDLEGIGREKAGIFRPEQVAIYMDAEPVASVRALADTLGTSLWVVGTELALIEQGKQIRVKAPDIALTIARPALPLPSVVGACLLAHRLGFALPQSWLEVTLPALQLSGRHQHVLISGRTLLLDVAHNPAACRFFLQKAGQAQGTAAVKQIVLAMMADKDTEAVLSVLATAGKVQLHLAALPENPRAATPGQLAAQAQGLGFAQIQSHASVAEALNACLRDHEATGDIWVLGSFFTVAAAQDWLHNSGVRG</sequence>
<dbReference type="EMBL" id="CP003746">
    <property type="protein sequence ID" value="AFU97358.1"/>
    <property type="molecule type" value="Genomic_DNA"/>
</dbReference>
<accession>K4KHD2</accession>
<dbReference type="HOGENOM" id="CLU_015869_1_0_6"/>
<evidence type="ECO:0000256" key="12">
    <source>
        <dbReference type="ARBA" id="ARBA00022842"/>
    </source>
</evidence>
<dbReference type="InterPro" id="IPR018109">
    <property type="entry name" value="Folylpolyglutamate_synth_CS"/>
</dbReference>
<evidence type="ECO:0000256" key="10">
    <source>
        <dbReference type="ARBA" id="ARBA00022741"/>
    </source>
</evidence>
<evidence type="ECO:0000256" key="7">
    <source>
        <dbReference type="ARBA" id="ARBA00019357"/>
    </source>
</evidence>
<keyword evidence="8" id="KW-0436">Ligase</keyword>
<evidence type="ECO:0000256" key="8">
    <source>
        <dbReference type="ARBA" id="ARBA00022598"/>
    </source>
</evidence>
<comment type="pathway">
    <text evidence="3">Cofactor biosynthesis; tetrahydrofolylpolyglutamate biosynthesis.</text>
</comment>
<dbReference type="OrthoDB" id="9809356at2"/>
<dbReference type="Pfam" id="PF02875">
    <property type="entry name" value="Mur_ligase_C"/>
    <property type="match status" value="1"/>
</dbReference>
<dbReference type="NCBIfam" id="TIGR01499">
    <property type="entry name" value="folC"/>
    <property type="match status" value="1"/>
</dbReference>
<keyword evidence="11" id="KW-0067">ATP-binding</keyword>
<evidence type="ECO:0000256" key="18">
    <source>
        <dbReference type="ARBA" id="ARBA00047808"/>
    </source>
</evidence>
<evidence type="ECO:0000313" key="24">
    <source>
        <dbReference type="Proteomes" id="UP000000466"/>
    </source>
</evidence>
<dbReference type="Gene3D" id="3.40.1190.10">
    <property type="entry name" value="Mur-like, catalytic domain"/>
    <property type="match status" value="1"/>
</dbReference>
<dbReference type="GO" id="GO:0005524">
    <property type="term" value="F:ATP binding"/>
    <property type="evidence" value="ECO:0007669"/>
    <property type="project" value="UniProtKB-KW"/>
</dbReference>
<comment type="catalytic activity">
    <reaction evidence="17">
        <text>(6S)-5,6,7,8-tetrahydrofolyl-(gamma-L-Glu)(n) + L-glutamate + ATP = (6S)-5,6,7,8-tetrahydrofolyl-(gamma-L-Glu)(n+1) + ADP + phosphate + H(+)</text>
        <dbReference type="Rhea" id="RHEA:10580"/>
        <dbReference type="Rhea" id="RHEA-COMP:14738"/>
        <dbReference type="Rhea" id="RHEA-COMP:14740"/>
        <dbReference type="ChEBI" id="CHEBI:15378"/>
        <dbReference type="ChEBI" id="CHEBI:29985"/>
        <dbReference type="ChEBI" id="CHEBI:30616"/>
        <dbReference type="ChEBI" id="CHEBI:43474"/>
        <dbReference type="ChEBI" id="CHEBI:141005"/>
        <dbReference type="ChEBI" id="CHEBI:456216"/>
        <dbReference type="EC" id="6.3.2.17"/>
    </reaction>
</comment>
<dbReference type="UniPathway" id="UPA00077">
    <property type="reaction ID" value="UER00157"/>
</dbReference>
<feature type="domain" description="Mur ligase C-terminal" evidence="21">
    <location>
        <begin position="282"/>
        <end position="402"/>
    </location>
</feature>
<dbReference type="KEGG" id="saga:M5M_00615"/>
<evidence type="ECO:0000259" key="22">
    <source>
        <dbReference type="Pfam" id="PF08245"/>
    </source>
</evidence>
<keyword evidence="9" id="KW-0479">Metal-binding</keyword>
<evidence type="ECO:0000256" key="16">
    <source>
        <dbReference type="ARBA" id="ARBA00032510"/>
    </source>
</evidence>
<dbReference type="InterPro" id="IPR036565">
    <property type="entry name" value="Mur-like_cat_sf"/>
</dbReference>
<protein>
    <recommendedName>
        <fullName evidence="7">Dihydrofolate synthase/folylpolyglutamate synthase</fullName>
        <ecNumber evidence="5">6.3.2.12</ecNumber>
        <ecNumber evidence="6">6.3.2.17</ecNumber>
    </recommendedName>
    <alternativeName>
        <fullName evidence="16">Folylpoly-gamma-glutamate synthetase-dihydrofolate synthetase</fullName>
    </alternativeName>
    <alternativeName>
        <fullName evidence="14">Folylpolyglutamate synthetase</fullName>
    </alternativeName>
    <alternativeName>
        <fullName evidence="15">Tetrahydrofolylpolyglutamate synthase</fullName>
    </alternativeName>
</protein>
<dbReference type="InterPro" id="IPR001645">
    <property type="entry name" value="Folylpolyglutamate_synth"/>
</dbReference>
<dbReference type="EC" id="6.3.2.17" evidence="6"/>
<dbReference type="Gene3D" id="3.90.190.20">
    <property type="entry name" value="Mur ligase, C-terminal domain"/>
    <property type="match status" value="1"/>
</dbReference>
<dbReference type="InterPro" id="IPR036615">
    <property type="entry name" value="Mur_ligase_C_dom_sf"/>
</dbReference>
<dbReference type="Proteomes" id="UP000000466">
    <property type="component" value="Chromosome"/>
</dbReference>
<keyword evidence="13" id="KW-0289">Folate biosynthesis</keyword>
<dbReference type="InterPro" id="IPR013221">
    <property type="entry name" value="Mur_ligase_cen"/>
</dbReference>
<dbReference type="AlphaFoldDB" id="K4KHD2"/>